<dbReference type="EMBL" id="JAYKXP010000064">
    <property type="protein sequence ID" value="KAK7032449.1"/>
    <property type="molecule type" value="Genomic_DNA"/>
</dbReference>
<evidence type="ECO:0000256" key="1">
    <source>
        <dbReference type="SAM" id="MobiDB-lite"/>
    </source>
</evidence>
<proteinExistence type="predicted"/>
<feature type="region of interest" description="Disordered" evidence="1">
    <location>
        <begin position="1"/>
        <end position="63"/>
    </location>
</feature>
<gene>
    <name evidence="2" type="ORF">VNI00_013007</name>
</gene>
<evidence type="ECO:0000313" key="2">
    <source>
        <dbReference type="EMBL" id="KAK7032449.1"/>
    </source>
</evidence>
<sequence length="281" mass="30721">MPHRPYSCGTTGGKPPKKQQQLPPKDENDVDIEKDTDVDVSTDDVPTDVDEPPAPIPRRSLRRQGALDGPAFEAWISATATSTTATSTTATSTTATSTTATAPVVASTATVTGNSTPVAAASTTANSIPVVAASTTVNSNPVVANPVFPNFNIATPANPISGCQARRMLRHERVISDAVREYRNRIRYEYNLTPEQFSDLVFDPRVRAHVETMYRADPNAFASTSTPPRPARNVLVRTNSQNYDTFMEQAVLEGWDRLRAFHTRRVAERAAAQSRVRRRRD</sequence>
<evidence type="ECO:0000313" key="3">
    <source>
        <dbReference type="Proteomes" id="UP001383192"/>
    </source>
</evidence>
<organism evidence="2 3">
    <name type="scientific">Paramarasmius palmivorus</name>
    <dbReference type="NCBI Taxonomy" id="297713"/>
    <lineage>
        <taxon>Eukaryota</taxon>
        <taxon>Fungi</taxon>
        <taxon>Dikarya</taxon>
        <taxon>Basidiomycota</taxon>
        <taxon>Agaricomycotina</taxon>
        <taxon>Agaricomycetes</taxon>
        <taxon>Agaricomycetidae</taxon>
        <taxon>Agaricales</taxon>
        <taxon>Marasmiineae</taxon>
        <taxon>Marasmiaceae</taxon>
        <taxon>Paramarasmius</taxon>
    </lineage>
</organism>
<keyword evidence="3" id="KW-1185">Reference proteome</keyword>
<feature type="compositionally biased region" description="Acidic residues" evidence="1">
    <location>
        <begin position="38"/>
        <end position="51"/>
    </location>
</feature>
<dbReference type="Proteomes" id="UP001383192">
    <property type="component" value="Unassembled WGS sequence"/>
</dbReference>
<name>A0AAW0C2M6_9AGAR</name>
<reference evidence="2 3" key="1">
    <citation type="submission" date="2024-01" db="EMBL/GenBank/DDBJ databases">
        <title>A draft genome for a cacao thread blight-causing isolate of Paramarasmius palmivorus.</title>
        <authorList>
            <person name="Baruah I.K."/>
            <person name="Bukari Y."/>
            <person name="Amoako-Attah I."/>
            <person name="Meinhardt L.W."/>
            <person name="Bailey B.A."/>
            <person name="Cohen S.P."/>
        </authorList>
    </citation>
    <scope>NUCLEOTIDE SEQUENCE [LARGE SCALE GENOMIC DNA]</scope>
    <source>
        <strain evidence="2 3">GH-12</strain>
    </source>
</reference>
<feature type="compositionally biased region" description="Basic and acidic residues" evidence="1">
    <location>
        <begin position="24"/>
        <end position="37"/>
    </location>
</feature>
<dbReference type="AlphaFoldDB" id="A0AAW0C2M6"/>
<protein>
    <submittedName>
        <fullName evidence="2">Uncharacterized protein</fullName>
    </submittedName>
</protein>
<accession>A0AAW0C2M6</accession>
<comment type="caution">
    <text evidence="2">The sequence shown here is derived from an EMBL/GenBank/DDBJ whole genome shotgun (WGS) entry which is preliminary data.</text>
</comment>